<dbReference type="GO" id="GO:0046872">
    <property type="term" value="F:metal ion binding"/>
    <property type="evidence" value="ECO:0007669"/>
    <property type="project" value="UniProtKB-KW"/>
</dbReference>
<feature type="domain" description="CENP-V/GFA" evidence="5">
    <location>
        <begin position="8"/>
        <end position="108"/>
    </location>
</feature>
<dbReference type="Pfam" id="PF04828">
    <property type="entry name" value="GFA"/>
    <property type="match status" value="1"/>
</dbReference>
<dbReference type="Proteomes" id="UP000068164">
    <property type="component" value="Unassembled WGS sequence"/>
</dbReference>
<dbReference type="InterPro" id="IPR006913">
    <property type="entry name" value="CENP-V/GFA"/>
</dbReference>
<evidence type="ECO:0000313" key="6">
    <source>
        <dbReference type="EMBL" id="KWV46577.1"/>
    </source>
</evidence>
<dbReference type="GO" id="GO:0016846">
    <property type="term" value="F:carbon-sulfur lyase activity"/>
    <property type="evidence" value="ECO:0007669"/>
    <property type="project" value="InterPro"/>
</dbReference>
<evidence type="ECO:0000256" key="3">
    <source>
        <dbReference type="ARBA" id="ARBA00022833"/>
    </source>
</evidence>
<dbReference type="Gene3D" id="3.90.1590.10">
    <property type="entry name" value="glutathione-dependent formaldehyde- activating enzyme (gfa)"/>
    <property type="match status" value="1"/>
</dbReference>
<evidence type="ECO:0000256" key="1">
    <source>
        <dbReference type="ARBA" id="ARBA00005495"/>
    </source>
</evidence>
<evidence type="ECO:0000313" key="7">
    <source>
        <dbReference type="Proteomes" id="UP000068164"/>
    </source>
</evidence>
<dbReference type="PANTHER" id="PTHR33337">
    <property type="entry name" value="GFA DOMAIN-CONTAINING PROTEIN"/>
    <property type="match status" value="1"/>
</dbReference>
<proteinExistence type="inferred from homology"/>
<keyword evidence="3" id="KW-0862">Zinc</keyword>
<dbReference type="AlphaFoldDB" id="A0A120FHW5"/>
<comment type="caution">
    <text evidence="6">The sequence shown here is derived from an EMBL/GenBank/DDBJ whole genome shotgun (WGS) entry which is preliminary data.</text>
</comment>
<sequence length="136" mass="14873">MREAKTRHTGGCGCGAVRYRIDEAPLASGICHCQTCRKVASAPTLPFVTFPVRTLVYEQGAPRAFASSRGVVRTFCGSCGSPIGYQNDADPDLIDIMTVSLDDPDEYHPTFHVWTSEKVSWDVICDELPAHPKSRA</sequence>
<dbReference type="PANTHER" id="PTHR33337:SF40">
    <property type="entry name" value="CENP-V_GFA DOMAIN-CONTAINING PROTEIN-RELATED"/>
    <property type="match status" value="1"/>
</dbReference>
<keyword evidence="2" id="KW-0479">Metal-binding</keyword>
<dbReference type="RefSeq" id="WP_018858339.1">
    <property type="nucleotide sequence ID" value="NZ_JBBNAS010000018.1"/>
</dbReference>
<name>A0A120FHW5_9HYPH</name>
<dbReference type="SUPFAM" id="SSF51316">
    <property type="entry name" value="Mss4-like"/>
    <property type="match status" value="1"/>
</dbReference>
<comment type="similarity">
    <text evidence="1">Belongs to the Gfa family.</text>
</comment>
<dbReference type="PROSITE" id="PS51891">
    <property type="entry name" value="CENP_V_GFA"/>
    <property type="match status" value="1"/>
</dbReference>
<accession>A0A120FHW5</accession>
<dbReference type="InterPro" id="IPR011057">
    <property type="entry name" value="Mss4-like_sf"/>
</dbReference>
<evidence type="ECO:0000256" key="4">
    <source>
        <dbReference type="ARBA" id="ARBA00023239"/>
    </source>
</evidence>
<evidence type="ECO:0000259" key="5">
    <source>
        <dbReference type="PROSITE" id="PS51891"/>
    </source>
</evidence>
<reference evidence="6 7" key="1">
    <citation type="submission" date="2015-11" db="EMBL/GenBank/DDBJ databases">
        <title>Draft Genome Sequence of the Strain BR 10423 (Rhizobium sp.) isolated from nodules of Mimosa pudica.</title>
        <authorList>
            <person name="Barauna A.C."/>
            <person name="Zilli J.E."/>
            <person name="Simoes-Araujo J.L."/>
            <person name="Reis V.M."/>
            <person name="James E.K."/>
            <person name="Reis F.B.Jr."/>
            <person name="Rouws L.F."/>
            <person name="Passos S.R."/>
            <person name="Gois S.R."/>
        </authorList>
    </citation>
    <scope>NUCLEOTIDE SEQUENCE [LARGE SCALE GENOMIC DNA]</scope>
    <source>
        <strain evidence="6 7">BR10423</strain>
    </source>
</reference>
<gene>
    <name evidence="6" type="ORF">AS026_14295</name>
</gene>
<dbReference type="EMBL" id="LNCD01000106">
    <property type="protein sequence ID" value="KWV46577.1"/>
    <property type="molecule type" value="Genomic_DNA"/>
</dbReference>
<keyword evidence="7" id="KW-1185">Reference proteome</keyword>
<keyword evidence="4" id="KW-0456">Lyase</keyword>
<dbReference type="OrthoDB" id="9807246at2"/>
<organism evidence="6 7">
    <name type="scientific">Rhizobium altiplani</name>
    <dbReference type="NCBI Taxonomy" id="1864509"/>
    <lineage>
        <taxon>Bacteria</taxon>
        <taxon>Pseudomonadati</taxon>
        <taxon>Pseudomonadota</taxon>
        <taxon>Alphaproteobacteria</taxon>
        <taxon>Hyphomicrobiales</taxon>
        <taxon>Rhizobiaceae</taxon>
        <taxon>Rhizobium/Agrobacterium group</taxon>
        <taxon>Rhizobium</taxon>
    </lineage>
</organism>
<evidence type="ECO:0000256" key="2">
    <source>
        <dbReference type="ARBA" id="ARBA00022723"/>
    </source>
</evidence>
<protein>
    <recommendedName>
        <fullName evidence="5">CENP-V/GFA domain-containing protein</fullName>
    </recommendedName>
</protein>